<dbReference type="PRINTS" id="PR00499">
    <property type="entry name" value="P67PHOX"/>
</dbReference>
<evidence type="ECO:0000256" key="1">
    <source>
        <dbReference type="ARBA" id="ARBA00022443"/>
    </source>
</evidence>
<dbReference type="GO" id="GO:0005884">
    <property type="term" value="C:actin filament"/>
    <property type="evidence" value="ECO:0007669"/>
    <property type="project" value="TreeGrafter"/>
</dbReference>
<feature type="compositionally biased region" description="Acidic residues" evidence="3">
    <location>
        <begin position="459"/>
        <end position="470"/>
    </location>
</feature>
<dbReference type="InterPro" id="IPR001452">
    <property type="entry name" value="SH3_domain"/>
</dbReference>
<accession>A0AAV5QGV5</accession>
<evidence type="ECO:0000313" key="7">
    <source>
        <dbReference type="Proteomes" id="UP001360560"/>
    </source>
</evidence>
<protein>
    <submittedName>
        <fullName evidence="6">Abp1 protein</fullName>
    </submittedName>
</protein>
<feature type="region of interest" description="Disordered" evidence="3">
    <location>
        <begin position="144"/>
        <end position="185"/>
    </location>
</feature>
<dbReference type="SUPFAM" id="SSF55753">
    <property type="entry name" value="Actin depolymerizing proteins"/>
    <property type="match status" value="1"/>
</dbReference>
<keyword evidence="7" id="KW-1185">Reference proteome</keyword>
<dbReference type="GO" id="GO:0030427">
    <property type="term" value="C:site of polarized growth"/>
    <property type="evidence" value="ECO:0007669"/>
    <property type="project" value="TreeGrafter"/>
</dbReference>
<dbReference type="SMART" id="SM00326">
    <property type="entry name" value="SH3"/>
    <property type="match status" value="2"/>
</dbReference>
<feature type="domain" description="SH3" evidence="4">
    <location>
        <begin position="632"/>
        <end position="689"/>
    </location>
</feature>
<feature type="region of interest" description="Disordered" evidence="3">
    <location>
        <begin position="222"/>
        <end position="552"/>
    </location>
</feature>
<feature type="compositionally biased region" description="Acidic residues" evidence="3">
    <location>
        <begin position="520"/>
        <end position="547"/>
    </location>
</feature>
<sequence>MQSIDFSTHGRDIDSVYKKIVTGDESISWAIFSPDSSNSYKPAEQGSGNDVTEFVENFNESRVEFGLARVSPPGSDVKKLLLIGWCPDSVPIRARSSFAQNFGTVAKILHGYHVQVTARDEDDLDPQDLLKKVSDAAGARYSIQTNGPSNFGSSSSVRKPISSPVSKPIAPKPITQKPKPFAARKPVVSGSIPQANQFIPKPIVPKPVAPVPTTPLFGAAAGVSSTKEKKINEDDGWDGAEEIEERDFTKKPLEEAKPAWKPIGKVDIDAIRSESKKSAETTPSVSSNESEPVAAPPKRSLPPRNLPPRNLPPKQQPKPEPVADLVSTKKESAEEEEDLDDEERAFREKRKLFDNPAPVEEPVVASKPKPITSSFKPSAASGSRPVARVPLPSANGFSSKPKSSGALENGKTPAQIWAEKRGKFDSSSAPEPPVSSAEVAEEEEPSVSELTSKFNQVDVEAEEEEEEEEATPSIQRPAPAAPIATATATRAVPPPPPAGASTSPTPVPLPPREPVVQKEVEEESEAEEEEEEEEEKEEKEAEPEAEQESASAIAQFDYKMQEEDEISLDDGELIVEIEFLDEDWWIGTNTKGERGQFPANFVKLVDGDSAAASATATGTNDEEVDENGYPVHTDKKAVALYNYEADEDNELSFKAGDIITDVYEYDEDWWYGTLNGERSLFPSNYVELQ</sequence>
<reference evidence="6 7" key="1">
    <citation type="journal article" date="2023" name="Elife">
        <title>Identification of key yeast species and microbe-microbe interactions impacting larval growth of Drosophila in the wild.</title>
        <authorList>
            <person name="Mure A."/>
            <person name="Sugiura Y."/>
            <person name="Maeda R."/>
            <person name="Honda K."/>
            <person name="Sakurai N."/>
            <person name="Takahashi Y."/>
            <person name="Watada M."/>
            <person name="Katoh T."/>
            <person name="Gotoh A."/>
            <person name="Gotoh Y."/>
            <person name="Taniguchi I."/>
            <person name="Nakamura K."/>
            <person name="Hayashi T."/>
            <person name="Katayama T."/>
            <person name="Uemura T."/>
            <person name="Hattori Y."/>
        </authorList>
    </citation>
    <scope>NUCLEOTIDE SEQUENCE [LARGE SCALE GENOMIC DNA]</scope>
    <source>
        <strain evidence="6 7">SC-9</strain>
    </source>
</reference>
<dbReference type="EMBL" id="BTFZ01000002">
    <property type="protein sequence ID" value="GMM34165.1"/>
    <property type="molecule type" value="Genomic_DNA"/>
</dbReference>
<feature type="compositionally biased region" description="Low complexity" evidence="3">
    <location>
        <begin position="153"/>
        <end position="174"/>
    </location>
</feature>
<feature type="compositionally biased region" description="Pro residues" evidence="3">
    <location>
        <begin position="304"/>
        <end position="320"/>
    </location>
</feature>
<evidence type="ECO:0000256" key="3">
    <source>
        <dbReference type="SAM" id="MobiDB-lite"/>
    </source>
</evidence>
<dbReference type="PROSITE" id="PS50002">
    <property type="entry name" value="SH3"/>
    <property type="match status" value="2"/>
</dbReference>
<evidence type="ECO:0000259" key="4">
    <source>
        <dbReference type="PROSITE" id="PS50002"/>
    </source>
</evidence>
<dbReference type="RefSeq" id="XP_064851165.1">
    <property type="nucleotide sequence ID" value="XM_064995093.1"/>
</dbReference>
<dbReference type="InterPro" id="IPR002108">
    <property type="entry name" value="ADF-H"/>
</dbReference>
<dbReference type="InterPro" id="IPR036028">
    <property type="entry name" value="SH3-like_dom_sf"/>
</dbReference>
<feature type="compositionally biased region" description="Acidic residues" evidence="3">
    <location>
        <begin position="234"/>
        <end position="245"/>
    </location>
</feature>
<dbReference type="CDD" id="cd11819">
    <property type="entry name" value="SH3_Cortactin_like"/>
    <property type="match status" value="2"/>
</dbReference>
<feature type="compositionally biased region" description="Low complexity" evidence="3">
    <location>
        <begin position="426"/>
        <end position="438"/>
    </location>
</feature>
<proteinExistence type="predicted"/>
<gene>
    <name evidence="6" type="ORF">DASC09_014900</name>
</gene>
<feature type="domain" description="ADF-H" evidence="5">
    <location>
        <begin position="3"/>
        <end position="134"/>
    </location>
</feature>
<dbReference type="Proteomes" id="UP001360560">
    <property type="component" value="Unassembled WGS sequence"/>
</dbReference>
<dbReference type="Pfam" id="PF00241">
    <property type="entry name" value="Cofilin_ADF"/>
    <property type="match status" value="1"/>
</dbReference>
<dbReference type="SUPFAM" id="SSF50044">
    <property type="entry name" value="SH3-domain"/>
    <property type="match status" value="2"/>
</dbReference>
<organism evidence="6 7">
    <name type="scientific">Saccharomycopsis crataegensis</name>
    <dbReference type="NCBI Taxonomy" id="43959"/>
    <lineage>
        <taxon>Eukaryota</taxon>
        <taxon>Fungi</taxon>
        <taxon>Dikarya</taxon>
        <taxon>Ascomycota</taxon>
        <taxon>Saccharomycotina</taxon>
        <taxon>Saccharomycetes</taxon>
        <taxon>Saccharomycopsidaceae</taxon>
        <taxon>Saccharomycopsis</taxon>
    </lineage>
</organism>
<dbReference type="FunFam" id="2.30.30.40:FF:000072">
    <property type="entry name" value="Unconventional Myosin IB"/>
    <property type="match status" value="1"/>
</dbReference>
<dbReference type="SMART" id="SM00102">
    <property type="entry name" value="ADF"/>
    <property type="match status" value="1"/>
</dbReference>
<dbReference type="GO" id="GO:0030864">
    <property type="term" value="C:cortical actin cytoskeleton"/>
    <property type="evidence" value="ECO:0007669"/>
    <property type="project" value="TreeGrafter"/>
</dbReference>
<feature type="compositionally biased region" description="Basic and acidic residues" evidence="3">
    <location>
        <begin position="246"/>
        <end position="279"/>
    </location>
</feature>
<dbReference type="GO" id="GO:0030833">
    <property type="term" value="P:regulation of actin filament polymerization"/>
    <property type="evidence" value="ECO:0007669"/>
    <property type="project" value="TreeGrafter"/>
</dbReference>
<keyword evidence="1 2" id="KW-0728">SH3 domain</keyword>
<comment type="caution">
    <text evidence="6">The sequence shown here is derived from an EMBL/GenBank/DDBJ whole genome shotgun (WGS) entry which is preliminary data.</text>
</comment>
<dbReference type="PANTHER" id="PTHR10829">
    <property type="entry name" value="CORTACTIN AND DREBRIN"/>
    <property type="match status" value="1"/>
</dbReference>
<name>A0AAV5QGV5_9ASCO</name>
<feature type="domain" description="SH3" evidence="4">
    <location>
        <begin position="547"/>
        <end position="607"/>
    </location>
</feature>
<dbReference type="PANTHER" id="PTHR10829:SF25">
    <property type="entry name" value="DREBRIN-LIKE PROTEIN"/>
    <property type="match status" value="1"/>
</dbReference>
<dbReference type="GO" id="GO:0051015">
    <property type="term" value="F:actin filament binding"/>
    <property type="evidence" value="ECO:0007669"/>
    <property type="project" value="TreeGrafter"/>
</dbReference>
<dbReference type="CDD" id="cd11281">
    <property type="entry name" value="ADF_drebrin_like"/>
    <property type="match status" value="1"/>
</dbReference>
<evidence type="ECO:0000256" key="2">
    <source>
        <dbReference type="PROSITE-ProRule" id="PRU00192"/>
    </source>
</evidence>
<dbReference type="Pfam" id="PF14604">
    <property type="entry name" value="SH3_9"/>
    <property type="match status" value="2"/>
</dbReference>
<dbReference type="PRINTS" id="PR00452">
    <property type="entry name" value="SH3DOMAIN"/>
</dbReference>
<dbReference type="Gene3D" id="2.30.30.40">
    <property type="entry name" value="SH3 Domains"/>
    <property type="match status" value="2"/>
</dbReference>
<dbReference type="InterPro" id="IPR029006">
    <property type="entry name" value="ADF-H/Gelsolin-like_dom_sf"/>
</dbReference>
<feature type="compositionally biased region" description="Acidic residues" evidence="3">
    <location>
        <begin position="333"/>
        <end position="343"/>
    </location>
</feature>
<feature type="compositionally biased region" description="Low complexity" evidence="3">
    <location>
        <begin position="476"/>
        <end position="491"/>
    </location>
</feature>
<dbReference type="AlphaFoldDB" id="A0AAV5QGV5"/>
<dbReference type="PROSITE" id="PS51263">
    <property type="entry name" value="ADF_H"/>
    <property type="match status" value="1"/>
</dbReference>
<dbReference type="GeneID" id="90072144"/>
<evidence type="ECO:0000259" key="5">
    <source>
        <dbReference type="PROSITE" id="PS51263"/>
    </source>
</evidence>
<feature type="compositionally biased region" description="Polar residues" evidence="3">
    <location>
        <begin position="280"/>
        <end position="290"/>
    </location>
</feature>
<dbReference type="Gene3D" id="3.40.20.10">
    <property type="entry name" value="Severin"/>
    <property type="match status" value="1"/>
</dbReference>
<evidence type="ECO:0000313" key="6">
    <source>
        <dbReference type="EMBL" id="GMM34165.1"/>
    </source>
</evidence>